<evidence type="ECO:0000256" key="3">
    <source>
        <dbReference type="ARBA" id="ARBA00022448"/>
    </source>
</evidence>
<keyword evidence="10 11" id="KW-0998">Cell outer membrane</keyword>
<comment type="similarity">
    <text evidence="2 11 12">Belongs to the TonB-dependent receptor family.</text>
</comment>
<gene>
    <name evidence="17" type="ORF">V4F39_16265</name>
</gene>
<keyword evidence="4 11" id="KW-1134">Transmembrane beta strand</keyword>
<feature type="region of interest" description="Disordered" evidence="13">
    <location>
        <begin position="234"/>
        <end position="255"/>
    </location>
</feature>
<keyword evidence="8 11" id="KW-0472">Membrane</keyword>
<evidence type="ECO:0000256" key="7">
    <source>
        <dbReference type="ARBA" id="ARBA00023077"/>
    </source>
</evidence>
<dbReference type="InterPro" id="IPR039426">
    <property type="entry name" value="TonB-dep_rcpt-like"/>
</dbReference>
<keyword evidence="3 11" id="KW-0813">Transport</keyword>
<dbReference type="InterPro" id="IPR010949">
    <property type="entry name" value="TonB_Hb/transfer/lactofer_rcpt"/>
</dbReference>
<feature type="domain" description="TonB-dependent receptor-like beta-barrel" evidence="15">
    <location>
        <begin position="297"/>
        <end position="690"/>
    </location>
</feature>
<keyword evidence="7 12" id="KW-0798">TonB box</keyword>
<evidence type="ECO:0000256" key="14">
    <source>
        <dbReference type="SAM" id="SignalP"/>
    </source>
</evidence>
<dbReference type="InterPro" id="IPR012910">
    <property type="entry name" value="Plug_dom"/>
</dbReference>
<reference evidence="17 18" key="1">
    <citation type="submission" date="2024-02" db="EMBL/GenBank/DDBJ databases">
        <title>Genome sequence of Aquincola sp. MAHUQ-54.</title>
        <authorList>
            <person name="Huq M.A."/>
        </authorList>
    </citation>
    <scope>NUCLEOTIDE SEQUENCE [LARGE SCALE GENOMIC DNA]</scope>
    <source>
        <strain evidence="17 18">MAHUQ-54</strain>
    </source>
</reference>
<evidence type="ECO:0000256" key="12">
    <source>
        <dbReference type="RuleBase" id="RU003357"/>
    </source>
</evidence>
<evidence type="ECO:0000259" key="16">
    <source>
        <dbReference type="Pfam" id="PF07715"/>
    </source>
</evidence>
<evidence type="ECO:0000256" key="6">
    <source>
        <dbReference type="ARBA" id="ARBA00022729"/>
    </source>
</evidence>
<dbReference type="InterPro" id="IPR037066">
    <property type="entry name" value="Plug_dom_sf"/>
</dbReference>
<evidence type="ECO:0000256" key="1">
    <source>
        <dbReference type="ARBA" id="ARBA00004571"/>
    </source>
</evidence>
<evidence type="ECO:0000256" key="11">
    <source>
        <dbReference type="PROSITE-ProRule" id="PRU01360"/>
    </source>
</evidence>
<feature type="signal peptide" evidence="14">
    <location>
        <begin position="1"/>
        <end position="24"/>
    </location>
</feature>
<dbReference type="NCBIfam" id="TIGR01785">
    <property type="entry name" value="TonB-hemin"/>
    <property type="match status" value="1"/>
</dbReference>
<dbReference type="SUPFAM" id="SSF56935">
    <property type="entry name" value="Porins"/>
    <property type="match status" value="1"/>
</dbReference>
<dbReference type="InterPro" id="IPR000531">
    <property type="entry name" value="Beta-barrel_TonB"/>
</dbReference>
<comment type="caution">
    <text evidence="17">The sequence shown here is derived from an EMBL/GenBank/DDBJ whole genome shotgun (WGS) entry which is preliminary data.</text>
</comment>
<protein>
    <submittedName>
        <fullName evidence="17">TonB-dependent hemoglobin/transferrin/lactoferrin family receptor</fullName>
    </submittedName>
</protein>
<feature type="chain" id="PRO_5043891911" evidence="14">
    <location>
        <begin position="25"/>
        <end position="729"/>
    </location>
</feature>
<organism evidence="17 18">
    <name type="scientific">Aquincola agrisoli</name>
    <dbReference type="NCBI Taxonomy" id="3119538"/>
    <lineage>
        <taxon>Bacteria</taxon>
        <taxon>Pseudomonadati</taxon>
        <taxon>Pseudomonadota</taxon>
        <taxon>Betaproteobacteria</taxon>
        <taxon>Burkholderiales</taxon>
        <taxon>Sphaerotilaceae</taxon>
        <taxon>Aquincola</taxon>
    </lineage>
</organism>
<dbReference type="Proteomes" id="UP001336250">
    <property type="component" value="Unassembled WGS sequence"/>
</dbReference>
<dbReference type="InterPro" id="IPR011276">
    <property type="entry name" value="TonB_haem/Hb_rcpt"/>
</dbReference>
<dbReference type="Gene3D" id="2.40.170.20">
    <property type="entry name" value="TonB-dependent receptor, beta-barrel domain"/>
    <property type="match status" value="1"/>
</dbReference>
<accession>A0AAW9Q6P1</accession>
<evidence type="ECO:0000256" key="4">
    <source>
        <dbReference type="ARBA" id="ARBA00022452"/>
    </source>
</evidence>
<dbReference type="PANTHER" id="PTHR30069">
    <property type="entry name" value="TONB-DEPENDENT OUTER MEMBRANE RECEPTOR"/>
    <property type="match status" value="1"/>
</dbReference>
<feature type="domain" description="TonB-dependent receptor plug" evidence="16">
    <location>
        <begin position="55"/>
        <end position="172"/>
    </location>
</feature>
<evidence type="ECO:0000256" key="10">
    <source>
        <dbReference type="ARBA" id="ARBA00023237"/>
    </source>
</evidence>
<comment type="subcellular location">
    <subcellularLocation>
        <location evidence="1 11">Cell outer membrane</location>
        <topology evidence="1 11">Multi-pass membrane protein</topology>
    </subcellularLocation>
</comment>
<evidence type="ECO:0000256" key="2">
    <source>
        <dbReference type="ARBA" id="ARBA00009810"/>
    </source>
</evidence>
<dbReference type="Pfam" id="PF00593">
    <property type="entry name" value="TonB_dep_Rec_b-barrel"/>
    <property type="match status" value="1"/>
</dbReference>
<keyword evidence="9 17" id="KW-0675">Receptor</keyword>
<evidence type="ECO:0000256" key="13">
    <source>
        <dbReference type="SAM" id="MobiDB-lite"/>
    </source>
</evidence>
<keyword evidence="18" id="KW-1185">Reference proteome</keyword>
<evidence type="ECO:0000313" key="17">
    <source>
        <dbReference type="EMBL" id="MEF7615476.1"/>
    </source>
</evidence>
<evidence type="ECO:0000256" key="8">
    <source>
        <dbReference type="ARBA" id="ARBA00023136"/>
    </source>
</evidence>
<evidence type="ECO:0000256" key="9">
    <source>
        <dbReference type="ARBA" id="ARBA00023170"/>
    </source>
</evidence>
<dbReference type="EMBL" id="JAZIBG010000031">
    <property type="protein sequence ID" value="MEF7615476.1"/>
    <property type="molecule type" value="Genomic_DNA"/>
</dbReference>
<dbReference type="RefSeq" id="WP_332290752.1">
    <property type="nucleotide sequence ID" value="NZ_JAZIBG010000031.1"/>
</dbReference>
<evidence type="ECO:0000313" key="18">
    <source>
        <dbReference type="Proteomes" id="UP001336250"/>
    </source>
</evidence>
<dbReference type="Pfam" id="PF07715">
    <property type="entry name" value="Plug"/>
    <property type="match status" value="1"/>
</dbReference>
<proteinExistence type="inferred from homology"/>
<dbReference type="GO" id="GO:0015232">
    <property type="term" value="F:heme transmembrane transporter activity"/>
    <property type="evidence" value="ECO:0007669"/>
    <property type="project" value="InterPro"/>
</dbReference>
<sequence>MLAAPALTGLAAAAATACCLSARAQTPPITAAVPAAAVQTIVVTAASRGERAALDEPVRIDSLDAEALEAGQVTDLRDLARALPNVSVPRQPARFGLAQGTAGREGNAGLTVRGLGANRVAMVIDGLRLPRSYGIGANAFGRDHVDFGVIDRIELVRGPASALYGSDSLAGVLAFTTRSPSSFLKNGRPVGGQVGLSYSGDDDSLRLGATVAVRASERFEWLVSASALRGHALDNQGSVGGTGATRTEPNPQDDRGGAALFKGAWKAAAGHASTFTLEANTHRSEYEILSGRSATVLDLDGSERRERQRASVEHHWQAGLPIADELRFSLGVQRSESRQFAAEDRATAADRQRDARYRERSVQASVLADKSLPQGRLPQRITYGMDVSRTKLTQYTTGVTPPAGETFPLKRFPDTTEQSFALFAQDEITHGRVTVTPGLRWDHYRLSPRRGDPLSLPDPASLSDSALSPKLAALWRIDPVWRIYGQFATGFRAPSPYQLNEYFENPAQFYRSIPNPDLKPEKSRGFELGVKAGGAAASFEAAVFHHRYRDFIDDRVRVGGTGTAADPMVFQSVNRARARIRGFELKGDITLAGAWQLRAAYGYTRGRDDDTGQPLNSVDPARLTLGAAYDTDAWRVGMDLTHRAAKHRKDIDSTGQAGPLLATGRSTVVDLTARWTLRPGLRLSGGLYNLTDRKVLDWANVAGVPATTTVADAYTSPGRHAGVTLVWDL</sequence>
<keyword evidence="6 14" id="KW-0732">Signal</keyword>
<dbReference type="CDD" id="cd01347">
    <property type="entry name" value="ligand_gated_channel"/>
    <property type="match status" value="1"/>
</dbReference>
<dbReference type="InterPro" id="IPR036942">
    <property type="entry name" value="Beta-barrel_TonB_sf"/>
</dbReference>
<dbReference type="GO" id="GO:0009279">
    <property type="term" value="C:cell outer membrane"/>
    <property type="evidence" value="ECO:0007669"/>
    <property type="project" value="UniProtKB-SubCell"/>
</dbReference>
<evidence type="ECO:0000259" key="15">
    <source>
        <dbReference type="Pfam" id="PF00593"/>
    </source>
</evidence>
<dbReference type="GO" id="GO:0044718">
    <property type="term" value="P:siderophore transmembrane transport"/>
    <property type="evidence" value="ECO:0007669"/>
    <property type="project" value="TreeGrafter"/>
</dbReference>
<dbReference type="Gene3D" id="2.170.130.10">
    <property type="entry name" value="TonB-dependent receptor, plug domain"/>
    <property type="match status" value="1"/>
</dbReference>
<evidence type="ECO:0000256" key="5">
    <source>
        <dbReference type="ARBA" id="ARBA00022692"/>
    </source>
</evidence>
<keyword evidence="5 11" id="KW-0812">Transmembrane</keyword>
<dbReference type="PROSITE" id="PS52016">
    <property type="entry name" value="TONB_DEPENDENT_REC_3"/>
    <property type="match status" value="1"/>
</dbReference>
<name>A0AAW9Q6P1_9BURK</name>
<dbReference type="PANTHER" id="PTHR30069:SF29">
    <property type="entry name" value="HEMOGLOBIN AND HEMOGLOBIN-HAPTOGLOBIN-BINDING PROTEIN 1-RELATED"/>
    <property type="match status" value="1"/>
</dbReference>
<dbReference type="NCBIfam" id="TIGR01786">
    <property type="entry name" value="TonB-hemlactrns"/>
    <property type="match status" value="1"/>
</dbReference>
<dbReference type="GO" id="GO:0015344">
    <property type="term" value="F:siderophore uptake transmembrane transporter activity"/>
    <property type="evidence" value="ECO:0007669"/>
    <property type="project" value="TreeGrafter"/>
</dbReference>
<dbReference type="AlphaFoldDB" id="A0AAW9Q6P1"/>